<gene>
    <name evidence="1" type="ORF">FH759_04710</name>
</gene>
<organism evidence="1 2">
    <name type="scientific">Sediminimonas qiaohouensis</name>
    <dbReference type="NCBI Taxonomy" id="552061"/>
    <lineage>
        <taxon>Bacteria</taxon>
        <taxon>Pseudomonadati</taxon>
        <taxon>Pseudomonadota</taxon>
        <taxon>Alphaproteobacteria</taxon>
        <taxon>Rhodobacterales</taxon>
        <taxon>Roseobacteraceae</taxon>
        <taxon>Sediminimonas</taxon>
    </lineage>
</organism>
<dbReference type="RefSeq" id="WP_273248565.1">
    <property type="nucleotide sequence ID" value="NZ_VENJ01000006.1"/>
</dbReference>
<name>A0A7C9HB33_9RHOB</name>
<evidence type="ECO:0000313" key="2">
    <source>
        <dbReference type="Proteomes" id="UP000483078"/>
    </source>
</evidence>
<protein>
    <submittedName>
        <fullName evidence="1">Uncharacterized protein</fullName>
    </submittedName>
</protein>
<dbReference type="EMBL" id="VENJ01000006">
    <property type="protein sequence ID" value="MTJ03985.1"/>
    <property type="molecule type" value="Genomic_DNA"/>
</dbReference>
<evidence type="ECO:0000313" key="1">
    <source>
        <dbReference type="EMBL" id="MTJ03985.1"/>
    </source>
</evidence>
<comment type="caution">
    <text evidence="1">The sequence shown here is derived from an EMBL/GenBank/DDBJ whole genome shotgun (WGS) entry which is preliminary data.</text>
</comment>
<sequence length="82" mass="9201">MRTVSIVSGRWPAGEKLLTMNNSLTGFDARLRQSVIDRRGVNLWKHGGSDSYSQLMDAGARHQNKADCRAILDLIEKDQTNE</sequence>
<proteinExistence type="predicted"/>
<accession>A0A7C9HB33</accession>
<reference evidence="1 2" key="1">
    <citation type="submission" date="2019-06" db="EMBL/GenBank/DDBJ databases">
        <title>Enrichment of Autotrophic Halophilic Microorganisms from Red Sea Brine Pool Using Microbial Electrosynthesis System.</title>
        <authorList>
            <person name="Alqahtani M.F."/>
            <person name="Bajracharya S."/>
            <person name="Katuri K.P."/>
            <person name="Ali M."/>
            <person name="Saikaly P.E."/>
        </authorList>
    </citation>
    <scope>NUCLEOTIDE SEQUENCE [LARGE SCALE GENOMIC DNA]</scope>
    <source>
        <strain evidence="1">MES6</strain>
    </source>
</reference>
<dbReference type="Proteomes" id="UP000483078">
    <property type="component" value="Unassembled WGS sequence"/>
</dbReference>
<dbReference type="AlphaFoldDB" id="A0A7C9HB33"/>